<gene>
    <name evidence="1" type="ORF">ACI8B_320004</name>
</gene>
<evidence type="ECO:0000313" key="2">
    <source>
        <dbReference type="Proteomes" id="UP000430404"/>
    </source>
</evidence>
<dbReference type="AlphaFoldDB" id="A0A653K9A0"/>
<dbReference type="Proteomes" id="UP000430404">
    <property type="component" value="Unassembled WGS sequence"/>
</dbReference>
<evidence type="ECO:0000313" key="1">
    <source>
        <dbReference type="EMBL" id="VXA57080.1"/>
    </source>
</evidence>
<proteinExistence type="predicted"/>
<protein>
    <submittedName>
        <fullName evidence="1">Uncharacterized protein</fullName>
    </submittedName>
</protein>
<name>A0A653K9A0_9GAMM</name>
<reference evidence="1 2" key="1">
    <citation type="submission" date="2019-10" db="EMBL/GenBank/DDBJ databases">
        <authorList>
            <person name="Karimi E."/>
        </authorList>
    </citation>
    <scope>NUCLEOTIDE SEQUENCE [LARGE SCALE GENOMIC DNA]</scope>
    <source>
        <strain evidence="1">Acinetobacter sp. 8BE</strain>
    </source>
</reference>
<dbReference type="EMBL" id="CABWKZ010000026">
    <property type="protein sequence ID" value="VXA57080.1"/>
    <property type="molecule type" value="Genomic_DNA"/>
</dbReference>
<organism evidence="1 2">
    <name type="scientific">Acinetobacter proteolyticus</name>
    <dbReference type="NCBI Taxonomy" id="1776741"/>
    <lineage>
        <taxon>Bacteria</taxon>
        <taxon>Pseudomonadati</taxon>
        <taxon>Pseudomonadota</taxon>
        <taxon>Gammaproteobacteria</taxon>
        <taxon>Moraxellales</taxon>
        <taxon>Moraxellaceae</taxon>
        <taxon>Acinetobacter</taxon>
    </lineage>
</organism>
<sequence length="46" mass="5461">MLIFIIFWFLNLFAFHKMSIGSNFDQIDAIQIKSVNSIFVRCSYIE</sequence>
<accession>A0A653K9A0</accession>